<organism evidence="1 4">
    <name type="scientific">Mobiluncus mulieris</name>
    <dbReference type="NCBI Taxonomy" id="2052"/>
    <lineage>
        <taxon>Bacteria</taxon>
        <taxon>Bacillati</taxon>
        <taxon>Actinomycetota</taxon>
        <taxon>Actinomycetes</taxon>
        <taxon>Actinomycetales</taxon>
        <taxon>Actinomycetaceae</taxon>
        <taxon>Mobiluncus</taxon>
    </lineage>
</organism>
<evidence type="ECO:0000313" key="3">
    <source>
        <dbReference type="Proteomes" id="UP000582487"/>
    </source>
</evidence>
<gene>
    <name evidence="1" type="ORF">FYZ43_08495</name>
    <name evidence="2" type="ORF">HHJ74_01150</name>
</gene>
<dbReference type="EMBL" id="VSZY01000015">
    <property type="protein sequence ID" value="MCU9969424.1"/>
    <property type="molecule type" value="Genomic_DNA"/>
</dbReference>
<dbReference type="Proteomes" id="UP000582487">
    <property type="component" value="Unassembled WGS sequence"/>
</dbReference>
<sequence length="136" mass="14990">MYGVDVSAEYKARRWRKLLVLIDQLPSASRFAQAYLTDENNADRLALAQLEAEKDTDNNHGSMSFREWDLQASQLAILIDAIHALNATVMAVGGGKPPHIEPFPRPQTAGEKALDKARAEAMDDFVNLITPGRSPS</sequence>
<dbReference type="EMBL" id="JABCUV010000001">
    <property type="protein sequence ID" value="NMW92325.1"/>
    <property type="molecule type" value="Genomic_DNA"/>
</dbReference>
<accession>A0A378PDN4</accession>
<reference evidence="1 4" key="1">
    <citation type="submission" date="2019-08" db="EMBL/GenBank/DDBJ databases">
        <title>Comparison of rpoB and gyrB Sequences from Mobiluncus Species and Development of a Multiplex PCR Method for Clinical Detection of Mobiluncus curtisii and Mobiluncus mulieris.</title>
        <authorList>
            <person name="Yang L."/>
            <person name="Shen Y."/>
            <person name="Xu G."/>
            <person name="Shu L.-B."/>
            <person name="Hu J."/>
            <person name="Zhang R."/>
            <person name="Wang Y."/>
            <person name="Zhou H.-W."/>
            <person name="Zhang X."/>
        </authorList>
    </citation>
    <scope>NUCLEOTIDE SEQUENCE [LARGE SCALE GENOMIC DNA]</scope>
    <source>
        <strain evidence="1 4">M26</strain>
    </source>
</reference>
<comment type="caution">
    <text evidence="1">The sequence shown here is derived from an EMBL/GenBank/DDBJ whole genome shotgun (WGS) entry which is preliminary data.</text>
</comment>
<evidence type="ECO:0000313" key="2">
    <source>
        <dbReference type="EMBL" id="NMW92325.1"/>
    </source>
</evidence>
<dbReference type="AlphaFoldDB" id="A0A378PDN4"/>
<protein>
    <submittedName>
        <fullName evidence="1">Uncharacterized protein</fullName>
    </submittedName>
</protein>
<reference evidence="2 3" key="2">
    <citation type="submission" date="2020-04" db="EMBL/GenBank/DDBJ databases">
        <title>Antimicrobial susceptibility and clonality of vaginal-derived multi-drug resistant Mobiluncus isolates in China.</title>
        <authorList>
            <person name="Zhang X."/>
        </authorList>
    </citation>
    <scope>NUCLEOTIDE SEQUENCE [LARGE SCALE GENOMIC DNA]</scope>
    <source>
        <strain evidence="2 3">7</strain>
    </source>
</reference>
<proteinExistence type="predicted"/>
<evidence type="ECO:0000313" key="4">
    <source>
        <dbReference type="Proteomes" id="UP001209486"/>
    </source>
</evidence>
<dbReference type="Proteomes" id="UP001209486">
    <property type="component" value="Unassembled WGS sequence"/>
</dbReference>
<evidence type="ECO:0000313" key="1">
    <source>
        <dbReference type="EMBL" id="MCU9969424.1"/>
    </source>
</evidence>
<name>A0A378PDN4_9ACTO</name>